<accession>A0A8T1S5L1</accession>
<keyword evidence="6" id="KW-1185">Reference proteome</keyword>
<dbReference type="GO" id="GO:0005814">
    <property type="term" value="C:centriole"/>
    <property type="evidence" value="ECO:0007669"/>
    <property type="project" value="TreeGrafter"/>
</dbReference>
<dbReference type="AlphaFoldDB" id="A0A8T1S5L1"/>
<reference evidence="5 6" key="1">
    <citation type="journal article" date="2020" name="G3 (Bethesda)">
        <title>Draft Genome of the Common Snapping Turtle, Chelydra serpentina, a Model for Phenotypic Plasticity in Reptiles.</title>
        <authorList>
            <person name="Das D."/>
            <person name="Singh S.K."/>
            <person name="Bierstedt J."/>
            <person name="Erickson A."/>
            <person name="Galli G.L.J."/>
            <person name="Crossley D.A. 2nd"/>
            <person name="Rhen T."/>
        </authorList>
    </citation>
    <scope>NUCLEOTIDE SEQUENCE [LARGE SCALE GENOMIC DNA]</scope>
    <source>
        <strain evidence="5">KW</strain>
    </source>
</reference>
<feature type="non-terminal residue" evidence="5">
    <location>
        <position position="1"/>
    </location>
</feature>
<dbReference type="InterPro" id="IPR031470">
    <property type="entry name" value="CEP63/Deup1_N"/>
</dbReference>
<comment type="caution">
    <text evidence="5">The sequence shown here is derived from an EMBL/GenBank/DDBJ whole genome shotgun (WGS) entry which is preliminary data.</text>
</comment>
<dbReference type="Proteomes" id="UP000765507">
    <property type="component" value="Unassembled WGS sequence"/>
</dbReference>
<organism evidence="5 6">
    <name type="scientific">Chelydra serpentina</name>
    <name type="common">Snapping turtle</name>
    <name type="synonym">Testudo serpentina</name>
    <dbReference type="NCBI Taxonomy" id="8475"/>
    <lineage>
        <taxon>Eukaryota</taxon>
        <taxon>Metazoa</taxon>
        <taxon>Chordata</taxon>
        <taxon>Craniata</taxon>
        <taxon>Vertebrata</taxon>
        <taxon>Euteleostomi</taxon>
        <taxon>Archelosauria</taxon>
        <taxon>Testudinata</taxon>
        <taxon>Testudines</taxon>
        <taxon>Cryptodira</taxon>
        <taxon>Durocryptodira</taxon>
        <taxon>Americhelydia</taxon>
        <taxon>Chelydroidea</taxon>
        <taxon>Chelydridae</taxon>
        <taxon>Chelydra</taxon>
    </lineage>
</organism>
<protein>
    <submittedName>
        <fullName evidence="5">Deuterosome assembly protein 1</fullName>
    </submittedName>
</protein>
<gene>
    <name evidence="5" type="ORF">G0U57_018006</name>
</gene>
<dbReference type="PANTHER" id="PTHR18875:SF5">
    <property type="entry name" value="DEUTEROSOME ASSEMBLY PROTEIN 1"/>
    <property type="match status" value="1"/>
</dbReference>
<dbReference type="GO" id="GO:0007099">
    <property type="term" value="P:centriole replication"/>
    <property type="evidence" value="ECO:0007669"/>
    <property type="project" value="TreeGrafter"/>
</dbReference>
<dbReference type="OrthoDB" id="10007333at2759"/>
<dbReference type="EMBL" id="JAHGAV010000643">
    <property type="protein sequence ID" value="KAG6924236.1"/>
    <property type="molecule type" value="Genomic_DNA"/>
</dbReference>
<dbReference type="GO" id="GO:0098536">
    <property type="term" value="C:deuterosome"/>
    <property type="evidence" value="ECO:0007669"/>
    <property type="project" value="TreeGrafter"/>
</dbReference>
<keyword evidence="3" id="KW-0175">Coiled coil</keyword>
<evidence type="ECO:0000256" key="3">
    <source>
        <dbReference type="ARBA" id="ARBA00023054"/>
    </source>
</evidence>
<dbReference type="Pfam" id="PF17045">
    <property type="entry name" value="CEP63"/>
    <property type="match status" value="1"/>
</dbReference>
<feature type="non-terminal residue" evidence="5">
    <location>
        <position position="113"/>
    </location>
</feature>
<proteinExistence type="predicted"/>
<evidence type="ECO:0000256" key="1">
    <source>
        <dbReference type="ARBA" id="ARBA00004496"/>
    </source>
</evidence>
<evidence type="ECO:0000313" key="5">
    <source>
        <dbReference type="EMBL" id="KAG6924236.1"/>
    </source>
</evidence>
<comment type="subcellular location">
    <subcellularLocation>
        <location evidence="1">Cytoplasm</location>
    </subcellularLocation>
</comment>
<keyword evidence="2" id="KW-0963">Cytoplasm</keyword>
<dbReference type="GO" id="GO:0005737">
    <property type="term" value="C:cytoplasm"/>
    <property type="evidence" value="ECO:0007669"/>
    <property type="project" value="UniProtKB-SubCell"/>
</dbReference>
<sequence>RRERPHSGSCPRARASPCEAELQDLIHQIDIMVNNKKLEWERKVQALEARMDVRDQELANAQSKLDLKGQEVGILRQKLDSLQKTKYEMAQDFEAQLQALKSQFCKLTQSYEK</sequence>
<evidence type="ECO:0000259" key="4">
    <source>
        <dbReference type="Pfam" id="PF17045"/>
    </source>
</evidence>
<evidence type="ECO:0000256" key="2">
    <source>
        <dbReference type="ARBA" id="ARBA00022490"/>
    </source>
</evidence>
<feature type="domain" description="CEP63/Deup1 N-terminal" evidence="4">
    <location>
        <begin position="16"/>
        <end position="113"/>
    </location>
</feature>
<evidence type="ECO:0000313" key="6">
    <source>
        <dbReference type="Proteomes" id="UP000765507"/>
    </source>
</evidence>
<dbReference type="PANTHER" id="PTHR18875">
    <property type="entry name" value="SARCOMA ANTIGEN NY-SAR-24/CYTOSKELETAL PROTEIN SOJO"/>
    <property type="match status" value="1"/>
</dbReference>
<name>A0A8T1S5L1_CHESE</name>
<dbReference type="GO" id="GO:0098535">
    <property type="term" value="P:de novo centriole assembly involved in multi-ciliated epithelial cell differentiation"/>
    <property type="evidence" value="ECO:0007669"/>
    <property type="project" value="TreeGrafter"/>
</dbReference>